<evidence type="ECO:0000313" key="3">
    <source>
        <dbReference type="Proteomes" id="UP001222118"/>
    </source>
</evidence>
<feature type="signal peptide" evidence="1">
    <location>
        <begin position="1"/>
        <end position="22"/>
    </location>
</feature>
<keyword evidence="3" id="KW-1185">Reference proteome</keyword>
<proteinExistence type="predicted"/>
<evidence type="ECO:0000313" key="2">
    <source>
        <dbReference type="EMBL" id="WDR04682.1"/>
    </source>
</evidence>
<dbReference type="Pfam" id="PF11306">
    <property type="entry name" value="DUF3108"/>
    <property type="match status" value="1"/>
</dbReference>
<dbReference type="EMBL" id="CP118247">
    <property type="protein sequence ID" value="WDR04682.1"/>
    <property type="molecule type" value="Genomic_DNA"/>
</dbReference>
<name>A0ABY7YU01_9HYPH</name>
<gene>
    <name evidence="2" type="ORF">PSQ90_10130</name>
</gene>
<protein>
    <submittedName>
        <fullName evidence="2">DUF3108 domain-containing protein</fullName>
    </submittedName>
</protein>
<dbReference type="InterPro" id="IPR021457">
    <property type="entry name" value="DUF3108"/>
</dbReference>
<feature type="chain" id="PRO_5046133660" evidence="1">
    <location>
        <begin position="23"/>
        <end position="264"/>
    </location>
</feature>
<evidence type="ECO:0000256" key="1">
    <source>
        <dbReference type="SAM" id="SignalP"/>
    </source>
</evidence>
<dbReference type="RefSeq" id="WP_282210203.1">
    <property type="nucleotide sequence ID" value="NZ_CP118247.1"/>
</dbReference>
<accession>A0ABY7YU01</accession>
<organism evidence="2 3">
    <name type="scientific">Devosia rhodophyticola</name>
    <dbReference type="NCBI Taxonomy" id="3026423"/>
    <lineage>
        <taxon>Bacteria</taxon>
        <taxon>Pseudomonadati</taxon>
        <taxon>Pseudomonadota</taxon>
        <taxon>Alphaproteobacteria</taxon>
        <taxon>Hyphomicrobiales</taxon>
        <taxon>Devosiaceae</taxon>
        <taxon>Devosia</taxon>
    </lineage>
</organism>
<reference evidence="2 3" key="1">
    <citation type="submission" date="2023-02" db="EMBL/GenBank/DDBJ databases">
        <title>Devosia chondri sp. nov., isolated from the phycosphere of marine algae.</title>
        <authorList>
            <person name="Kim J.M."/>
            <person name="Lee J.K."/>
            <person name="Choi B.J."/>
            <person name="Bayburt H."/>
            <person name="Jeon C.O."/>
        </authorList>
    </citation>
    <scope>NUCLEOTIDE SEQUENCE [LARGE SCALE GENOMIC DNA]</scope>
    <source>
        <strain evidence="2 3">G2-5</strain>
    </source>
</reference>
<dbReference type="Proteomes" id="UP001222118">
    <property type="component" value="Chromosome"/>
</dbReference>
<keyword evidence="1" id="KW-0732">Signal</keyword>
<sequence length="264" mass="28441">MNLASHLRALAFASLFCLPAVAGTMASEVDGTAKYVITLGGLNIASVAVDLNDNGSKFSLDLSASVSGLANFVASGTAKITSRGRSTARTLTPEQFNLDTRANGESFTVDVSYADGNVSGFRVNPPIVDNYNRVPIERKHLSGVTDMLSAFVLKGTSLDRSLCQRKMQIFTGVERFNIAMSFAAEDEATSPRTGYQGPVILCRINYTPVAGHFTTSEMTSYLAKSDRILIWYAPVGDSGYFIPYRVVLTTSIGDLSMVLTALRY</sequence>